<name>A0AAD9K2W0_9ANNE</name>
<dbReference type="AlphaFoldDB" id="A0AAD9K2W0"/>
<keyword evidence="3" id="KW-1185">Reference proteome</keyword>
<evidence type="ECO:0008006" key="4">
    <source>
        <dbReference type="Google" id="ProtNLM"/>
    </source>
</evidence>
<reference evidence="2" key="1">
    <citation type="journal article" date="2023" name="Mol. Biol. Evol.">
        <title>Third-Generation Sequencing Reveals the Adaptive Role of the Epigenome in Three Deep-Sea Polychaetes.</title>
        <authorList>
            <person name="Perez M."/>
            <person name="Aroh O."/>
            <person name="Sun Y."/>
            <person name="Lan Y."/>
            <person name="Juniper S.K."/>
            <person name="Young C.R."/>
            <person name="Angers B."/>
            <person name="Qian P.Y."/>
        </authorList>
    </citation>
    <scope>NUCLEOTIDE SEQUENCE</scope>
    <source>
        <strain evidence="2">P08H-3</strain>
    </source>
</reference>
<dbReference type="SUPFAM" id="SSF56219">
    <property type="entry name" value="DNase I-like"/>
    <property type="match status" value="1"/>
</dbReference>
<dbReference type="InterPro" id="IPR036691">
    <property type="entry name" value="Endo/exonu/phosph_ase_sf"/>
</dbReference>
<comment type="caution">
    <text evidence="2">The sequence shown here is derived from an EMBL/GenBank/DDBJ whole genome shotgun (WGS) entry which is preliminary data.</text>
</comment>
<sequence length="143" mass="15583">MINFASIYRSPGSGISVFMSFYGFLSSLSSPTLICGDFNIHLDTDTDPWAPDPYDPREIYGSHYGGPGYARSDYGTYPGPARNHIYEPGNYGSQSVYGGPAFSDYGIYGTYGHRPPPPRTDFIPASELGRPSTAMSTRLSTNV</sequence>
<evidence type="ECO:0000313" key="3">
    <source>
        <dbReference type="Proteomes" id="UP001208570"/>
    </source>
</evidence>
<proteinExistence type="predicted"/>
<evidence type="ECO:0000313" key="2">
    <source>
        <dbReference type="EMBL" id="KAK2163521.1"/>
    </source>
</evidence>
<feature type="region of interest" description="Disordered" evidence="1">
    <location>
        <begin position="116"/>
        <end position="143"/>
    </location>
</feature>
<protein>
    <recommendedName>
        <fullName evidence="4">Endonuclease/exonuclease/phosphatase domain-containing protein</fullName>
    </recommendedName>
</protein>
<accession>A0AAD9K2W0</accession>
<feature type="compositionally biased region" description="Polar residues" evidence="1">
    <location>
        <begin position="133"/>
        <end position="143"/>
    </location>
</feature>
<dbReference type="Proteomes" id="UP001208570">
    <property type="component" value="Unassembled WGS sequence"/>
</dbReference>
<organism evidence="2 3">
    <name type="scientific">Paralvinella palmiformis</name>
    <dbReference type="NCBI Taxonomy" id="53620"/>
    <lineage>
        <taxon>Eukaryota</taxon>
        <taxon>Metazoa</taxon>
        <taxon>Spiralia</taxon>
        <taxon>Lophotrochozoa</taxon>
        <taxon>Annelida</taxon>
        <taxon>Polychaeta</taxon>
        <taxon>Sedentaria</taxon>
        <taxon>Canalipalpata</taxon>
        <taxon>Terebellida</taxon>
        <taxon>Terebelliformia</taxon>
        <taxon>Alvinellidae</taxon>
        <taxon>Paralvinella</taxon>
    </lineage>
</organism>
<dbReference type="EMBL" id="JAODUP010000078">
    <property type="protein sequence ID" value="KAK2163521.1"/>
    <property type="molecule type" value="Genomic_DNA"/>
</dbReference>
<gene>
    <name evidence="2" type="ORF">LSH36_78g01019</name>
</gene>
<evidence type="ECO:0000256" key="1">
    <source>
        <dbReference type="SAM" id="MobiDB-lite"/>
    </source>
</evidence>